<organism evidence="14 15">
    <name type="scientific">Mariniblastus fucicola</name>
    <dbReference type="NCBI Taxonomy" id="980251"/>
    <lineage>
        <taxon>Bacteria</taxon>
        <taxon>Pseudomonadati</taxon>
        <taxon>Planctomycetota</taxon>
        <taxon>Planctomycetia</taxon>
        <taxon>Pirellulales</taxon>
        <taxon>Pirellulaceae</taxon>
        <taxon>Mariniblastus</taxon>
    </lineage>
</organism>
<comment type="catalytic activity">
    <reaction evidence="10 12">
        <text>dTMP + ATP = dTDP + ADP</text>
        <dbReference type="Rhea" id="RHEA:13517"/>
        <dbReference type="ChEBI" id="CHEBI:30616"/>
        <dbReference type="ChEBI" id="CHEBI:58369"/>
        <dbReference type="ChEBI" id="CHEBI:63528"/>
        <dbReference type="ChEBI" id="CHEBI:456216"/>
        <dbReference type="EC" id="2.7.4.9"/>
    </reaction>
</comment>
<dbReference type="OrthoDB" id="9774907at2"/>
<evidence type="ECO:0000256" key="3">
    <source>
        <dbReference type="ARBA" id="ARBA00017144"/>
    </source>
</evidence>
<proteinExistence type="inferred from homology"/>
<dbReference type="GO" id="GO:0005524">
    <property type="term" value="F:ATP binding"/>
    <property type="evidence" value="ECO:0007669"/>
    <property type="project" value="UniProtKB-UniRule"/>
</dbReference>
<keyword evidence="6 12" id="KW-0547">Nucleotide-binding</keyword>
<dbReference type="HAMAP" id="MF_00165">
    <property type="entry name" value="Thymidylate_kinase"/>
    <property type="match status" value="1"/>
</dbReference>
<accession>A0A5B9P479</accession>
<sequence length="215" mass="23569">MFFVFDGADGTGKTTQLNRLADWLSEQGHEVVTCKDPGTTELGERLREILLSKSDTPIHMRSEMMLFTTARTQLVEQIVRPALQAGKVVVLDRYVLSTVVYQGHAGPLDPTAIRRVNDFATDGLWPIRTFVLDLPTEIAMQRLGDSLDRMESRGMAYFEKVRAGFLAEAEGQPDISVIDATRTADQIAEAIRTIAQSVIEQQTATGNEAAAGGAN</sequence>
<dbReference type="InterPro" id="IPR018095">
    <property type="entry name" value="Thymidylate_kin_CS"/>
</dbReference>
<evidence type="ECO:0000313" key="14">
    <source>
        <dbReference type="EMBL" id="QEG21208.1"/>
    </source>
</evidence>
<dbReference type="SUPFAM" id="SSF52540">
    <property type="entry name" value="P-loop containing nucleoside triphosphate hydrolases"/>
    <property type="match status" value="1"/>
</dbReference>
<evidence type="ECO:0000256" key="10">
    <source>
        <dbReference type="ARBA" id="ARBA00048743"/>
    </source>
</evidence>
<evidence type="ECO:0000256" key="12">
    <source>
        <dbReference type="HAMAP-Rule" id="MF_00165"/>
    </source>
</evidence>
<keyword evidence="5 12" id="KW-0545">Nucleotide biosynthesis</keyword>
<evidence type="ECO:0000256" key="1">
    <source>
        <dbReference type="ARBA" id="ARBA00009776"/>
    </source>
</evidence>
<keyword evidence="4 12" id="KW-0808">Transferase</keyword>
<evidence type="ECO:0000313" key="15">
    <source>
        <dbReference type="Proteomes" id="UP000322214"/>
    </source>
</evidence>
<dbReference type="PROSITE" id="PS01331">
    <property type="entry name" value="THYMIDYLATE_KINASE"/>
    <property type="match status" value="1"/>
</dbReference>
<dbReference type="EMBL" id="CP042912">
    <property type="protein sequence ID" value="QEG21208.1"/>
    <property type="molecule type" value="Genomic_DNA"/>
</dbReference>
<dbReference type="GO" id="GO:0005829">
    <property type="term" value="C:cytosol"/>
    <property type="evidence" value="ECO:0007669"/>
    <property type="project" value="TreeGrafter"/>
</dbReference>
<dbReference type="Gene3D" id="3.40.50.300">
    <property type="entry name" value="P-loop containing nucleotide triphosphate hydrolases"/>
    <property type="match status" value="1"/>
</dbReference>
<feature type="domain" description="Thymidylate kinase-like" evidence="13">
    <location>
        <begin position="5"/>
        <end position="191"/>
    </location>
</feature>
<dbReference type="Pfam" id="PF02223">
    <property type="entry name" value="Thymidylate_kin"/>
    <property type="match status" value="1"/>
</dbReference>
<dbReference type="KEGG" id="mff:MFFC18_10630"/>
<evidence type="ECO:0000256" key="11">
    <source>
        <dbReference type="ARBA" id="ARBA00057735"/>
    </source>
</evidence>
<dbReference type="GO" id="GO:0006233">
    <property type="term" value="P:dTDP biosynthetic process"/>
    <property type="evidence" value="ECO:0007669"/>
    <property type="project" value="InterPro"/>
</dbReference>
<dbReference type="InterPro" id="IPR018094">
    <property type="entry name" value="Thymidylate_kinase"/>
</dbReference>
<keyword evidence="15" id="KW-1185">Reference proteome</keyword>
<dbReference type="RefSeq" id="WP_075081781.1">
    <property type="nucleotide sequence ID" value="NZ_CP042912.1"/>
</dbReference>
<dbReference type="FunFam" id="3.40.50.300:FF:000225">
    <property type="entry name" value="Thymidylate kinase"/>
    <property type="match status" value="1"/>
</dbReference>
<dbReference type="GO" id="GO:0004798">
    <property type="term" value="F:dTMP kinase activity"/>
    <property type="evidence" value="ECO:0007669"/>
    <property type="project" value="UniProtKB-UniRule"/>
</dbReference>
<comment type="function">
    <text evidence="11 12">Phosphorylation of dTMP to form dTDP in both de novo and salvage pathways of dTTP synthesis.</text>
</comment>
<comment type="similarity">
    <text evidence="1 12">Belongs to the thymidylate kinase family.</text>
</comment>
<evidence type="ECO:0000256" key="5">
    <source>
        <dbReference type="ARBA" id="ARBA00022727"/>
    </source>
</evidence>
<gene>
    <name evidence="12 14" type="primary">tmk</name>
    <name evidence="14" type="ORF">MFFC18_10630</name>
</gene>
<dbReference type="STRING" id="980251.GCA_001642875_01877"/>
<dbReference type="GO" id="GO:0006227">
    <property type="term" value="P:dUDP biosynthetic process"/>
    <property type="evidence" value="ECO:0007669"/>
    <property type="project" value="TreeGrafter"/>
</dbReference>
<dbReference type="InterPro" id="IPR027417">
    <property type="entry name" value="P-loop_NTPase"/>
</dbReference>
<keyword evidence="8 12" id="KW-0067">ATP-binding</keyword>
<dbReference type="InterPro" id="IPR039430">
    <property type="entry name" value="Thymidylate_kin-like_dom"/>
</dbReference>
<feature type="binding site" evidence="12">
    <location>
        <begin position="7"/>
        <end position="14"/>
    </location>
    <ligand>
        <name>ATP</name>
        <dbReference type="ChEBI" id="CHEBI:30616"/>
    </ligand>
</feature>
<dbReference type="PANTHER" id="PTHR10344">
    <property type="entry name" value="THYMIDYLATE KINASE"/>
    <property type="match status" value="1"/>
</dbReference>
<reference evidence="14 15" key="1">
    <citation type="submission" date="2019-08" db="EMBL/GenBank/DDBJ databases">
        <title>Deep-cultivation of Planctomycetes and their phenomic and genomic characterization uncovers novel biology.</title>
        <authorList>
            <person name="Wiegand S."/>
            <person name="Jogler M."/>
            <person name="Boedeker C."/>
            <person name="Pinto D."/>
            <person name="Vollmers J."/>
            <person name="Rivas-Marin E."/>
            <person name="Kohn T."/>
            <person name="Peeters S.H."/>
            <person name="Heuer A."/>
            <person name="Rast P."/>
            <person name="Oberbeckmann S."/>
            <person name="Bunk B."/>
            <person name="Jeske O."/>
            <person name="Meyerdierks A."/>
            <person name="Storesund J.E."/>
            <person name="Kallscheuer N."/>
            <person name="Luecker S."/>
            <person name="Lage O.M."/>
            <person name="Pohl T."/>
            <person name="Merkel B.J."/>
            <person name="Hornburger P."/>
            <person name="Mueller R.-W."/>
            <person name="Bruemmer F."/>
            <person name="Labrenz M."/>
            <person name="Spormann A.M."/>
            <person name="Op den Camp H."/>
            <person name="Overmann J."/>
            <person name="Amann R."/>
            <person name="Jetten M.S.M."/>
            <person name="Mascher T."/>
            <person name="Medema M.H."/>
            <person name="Devos D.P."/>
            <person name="Kaster A.-K."/>
            <person name="Ovreas L."/>
            <person name="Rohde M."/>
            <person name="Galperin M.Y."/>
            <person name="Jogler C."/>
        </authorList>
    </citation>
    <scope>NUCLEOTIDE SEQUENCE [LARGE SCALE GENOMIC DNA]</scope>
    <source>
        <strain evidence="14 15">FC18</strain>
    </source>
</reference>
<dbReference type="AlphaFoldDB" id="A0A5B9P479"/>
<dbReference type="GO" id="GO:0006235">
    <property type="term" value="P:dTTP biosynthetic process"/>
    <property type="evidence" value="ECO:0007669"/>
    <property type="project" value="UniProtKB-UniRule"/>
</dbReference>
<evidence type="ECO:0000259" key="13">
    <source>
        <dbReference type="Pfam" id="PF02223"/>
    </source>
</evidence>
<evidence type="ECO:0000256" key="7">
    <source>
        <dbReference type="ARBA" id="ARBA00022777"/>
    </source>
</evidence>
<dbReference type="Proteomes" id="UP000322214">
    <property type="component" value="Chromosome"/>
</dbReference>
<name>A0A5B9P479_9BACT</name>
<dbReference type="PANTHER" id="PTHR10344:SF4">
    <property type="entry name" value="UMP-CMP KINASE 2, MITOCHONDRIAL"/>
    <property type="match status" value="1"/>
</dbReference>
<dbReference type="EC" id="2.7.4.9" evidence="2 12"/>
<protein>
    <recommendedName>
        <fullName evidence="3 12">Thymidylate kinase</fullName>
        <ecNumber evidence="2 12">2.7.4.9</ecNumber>
    </recommendedName>
    <alternativeName>
        <fullName evidence="9 12">dTMP kinase</fullName>
    </alternativeName>
</protein>
<evidence type="ECO:0000256" key="4">
    <source>
        <dbReference type="ARBA" id="ARBA00022679"/>
    </source>
</evidence>
<evidence type="ECO:0000256" key="8">
    <source>
        <dbReference type="ARBA" id="ARBA00022840"/>
    </source>
</evidence>
<evidence type="ECO:0000256" key="9">
    <source>
        <dbReference type="ARBA" id="ARBA00029962"/>
    </source>
</evidence>
<keyword evidence="7 12" id="KW-0418">Kinase</keyword>
<dbReference type="CDD" id="cd01672">
    <property type="entry name" value="TMPK"/>
    <property type="match status" value="1"/>
</dbReference>
<dbReference type="NCBIfam" id="TIGR00041">
    <property type="entry name" value="DTMP_kinase"/>
    <property type="match status" value="1"/>
</dbReference>
<evidence type="ECO:0000256" key="6">
    <source>
        <dbReference type="ARBA" id="ARBA00022741"/>
    </source>
</evidence>
<evidence type="ECO:0000256" key="2">
    <source>
        <dbReference type="ARBA" id="ARBA00012980"/>
    </source>
</evidence>